<feature type="region of interest" description="Disordered" evidence="1">
    <location>
        <begin position="231"/>
        <end position="253"/>
    </location>
</feature>
<sequence>MADKFERQKSARWVDAKAPSYGDDWGMYNDDEIESEAHGLEPLPDIAETICTQQSVLSGVSSQTAQTTENSHDESSKVLPVVPVPLVLSIDKGVGAFDSQSPKTPATPEQEPIDQSESHVNESEKLSTDVRYTNGFDTTQSDQSSGSDMDSIQEEPQELHLAGTRNQDAVLETTEPLNSAPEPLVLSIDRMNLYSNDDLSFDEESMPSSPLRVAKPTGVHSIEQTHDDYDEELRNNSDPINHSQTEATTQPRHRVQTEALDSLINDLLQLEKLSLASLDDSGAEQLSLDLRAHQVTPAAIDISATLSDMESPTSLFKKHESFISDLKERRASIRKAPPIVDSTSNDLAKSVLSQEAATADTEQDTVNELDPVESNGSISTGSPSFVASVPSLPIEEAEISRKDSTVSSMVFSMGSWKPNTNNYRDRFVSNNDNESNMNVSMYHEGESGYSKFTAGMRPISGYAESFANSSCISVPDTIEANLHSINEVQSDGDDPSLEIMSMGTAKEAHAGVRVLGPGATTPSILRENVYGSGKFQEKISSDNFSDGRPEASVETLGLDTSADGDKRQIETEKATAYPVFNWQKIMKTSQAIDRIQLLKKAREDEKAYDTGLLTWLNETLHTTDLSSNIQIGLLATQAYKNAPHNDIRRHISLRSKVSMVKDKMDSGASFGRRFLSKGKKLMKSGSDS</sequence>
<evidence type="ECO:0000313" key="2">
    <source>
        <dbReference type="EMBL" id="WPK27188.1"/>
    </source>
</evidence>
<gene>
    <name evidence="2" type="ORF">PUMCH_004563</name>
</gene>
<feature type="region of interest" description="Disordered" evidence="1">
    <location>
        <begin position="57"/>
        <end position="79"/>
    </location>
</feature>
<dbReference type="GeneID" id="88175623"/>
<organism evidence="2 3">
    <name type="scientific">Australozyma saopauloensis</name>
    <dbReference type="NCBI Taxonomy" id="291208"/>
    <lineage>
        <taxon>Eukaryota</taxon>
        <taxon>Fungi</taxon>
        <taxon>Dikarya</taxon>
        <taxon>Ascomycota</taxon>
        <taxon>Saccharomycotina</taxon>
        <taxon>Pichiomycetes</taxon>
        <taxon>Metschnikowiaceae</taxon>
        <taxon>Australozyma</taxon>
    </lineage>
</organism>
<evidence type="ECO:0008006" key="4">
    <source>
        <dbReference type="Google" id="ProtNLM"/>
    </source>
</evidence>
<proteinExistence type="predicted"/>
<dbReference type="EMBL" id="CP138898">
    <property type="protein sequence ID" value="WPK27188.1"/>
    <property type="molecule type" value="Genomic_DNA"/>
</dbReference>
<feature type="compositionally biased region" description="Low complexity" evidence="1">
    <location>
        <begin position="137"/>
        <end position="150"/>
    </location>
</feature>
<dbReference type="KEGG" id="asau:88175623"/>
<feature type="compositionally biased region" description="Polar residues" evidence="1">
    <location>
        <begin position="57"/>
        <end position="69"/>
    </location>
</feature>
<accession>A0AAX4HEZ8</accession>
<protein>
    <recommendedName>
        <fullName evidence="4">Protein FYV8</fullName>
    </recommendedName>
</protein>
<dbReference type="RefSeq" id="XP_062879566.1">
    <property type="nucleotide sequence ID" value="XM_063023496.1"/>
</dbReference>
<evidence type="ECO:0000256" key="1">
    <source>
        <dbReference type="SAM" id="MobiDB-lite"/>
    </source>
</evidence>
<evidence type="ECO:0000313" key="3">
    <source>
        <dbReference type="Proteomes" id="UP001338582"/>
    </source>
</evidence>
<name>A0AAX4HEZ8_9ASCO</name>
<feature type="compositionally biased region" description="Polar residues" evidence="1">
    <location>
        <begin position="236"/>
        <end position="250"/>
    </location>
</feature>
<dbReference type="AlphaFoldDB" id="A0AAX4HEZ8"/>
<keyword evidence="3" id="KW-1185">Reference proteome</keyword>
<dbReference type="Proteomes" id="UP001338582">
    <property type="component" value="Chromosome 5"/>
</dbReference>
<feature type="compositionally biased region" description="Basic and acidic residues" evidence="1">
    <location>
        <begin position="116"/>
        <end position="128"/>
    </location>
</feature>
<reference evidence="2 3" key="1">
    <citation type="submission" date="2023-10" db="EMBL/GenBank/DDBJ databases">
        <title>Draft Genome Sequence of Candida saopaulonensis from a very Premature Infant with Sepsis.</title>
        <authorList>
            <person name="Ning Y."/>
            <person name="Dai R."/>
            <person name="Xiao M."/>
            <person name="Xu Y."/>
            <person name="Yan Q."/>
            <person name="Zhang L."/>
        </authorList>
    </citation>
    <scope>NUCLEOTIDE SEQUENCE [LARGE SCALE GENOMIC DNA]</scope>
    <source>
        <strain evidence="2 3">19XY460</strain>
    </source>
</reference>
<feature type="region of interest" description="Disordered" evidence="1">
    <location>
        <begin position="93"/>
        <end position="156"/>
    </location>
</feature>